<protein>
    <recommendedName>
        <fullName evidence="6">Solute-binding protein family 3/N-terminal domain-containing protein</fullName>
    </recommendedName>
</protein>
<dbReference type="EMBL" id="MCBT01000048">
    <property type="protein sequence ID" value="OEG72435.1"/>
    <property type="molecule type" value="Genomic_DNA"/>
</dbReference>
<comment type="caution">
    <text evidence="3">The sequence shown here is derived from an EMBL/GenBank/DDBJ whole genome shotgun (WGS) entry which is preliminary data.</text>
</comment>
<proteinExistence type="predicted"/>
<dbReference type="SUPFAM" id="SSF53850">
    <property type="entry name" value="Periplasmic binding protein-like II"/>
    <property type="match status" value="1"/>
</dbReference>
<evidence type="ECO:0000256" key="1">
    <source>
        <dbReference type="SAM" id="SignalP"/>
    </source>
</evidence>
<keyword evidence="5" id="KW-1185">Reference proteome</keyword>
<name>A0A1E5IPL1_SHECO</name>
<dbReference type="Gene3D" id="3.40.190.10">
    <property type="entry name" value="Periplasmic binding protein-like II"/>
    <property type="match status" value="2"/>
</dbReference>
<feature type="signal peptide" evidence="1">
    <location>
        <begin position="1"/>
        <end position="23"/>
    </location>
</feature>
<evidence type="ECO:0008006" key="6">
    <source>
        <dbReference type="Google" id="ProtNLM"/>
    </source>
</evidence>
<evidence type="ECO:0000313" key="3">
    <source>
        <dbReference type="EMBL" id="OEG72435.1"/>
    </source>
</evidence>
<reference evidence="2 5" key="2">
    <citation type="submission" date="2021-05" db="EMBL/GenBank/DDBJ databases">
        <title>Molecular characterization for Shewanella algae harboring chromosomal blaOXA-55-like strains isolated from clinical and environment sample.</title>
        <authorList>
            <person name="Ohama Y."/>
            <person name="Aoki K."/>
            <person name="Harada S."/>
            <person name="Moriya K."/>
            <person name="Ishii Y."/>
            <person name="Tateda K."/>
        </authorList>
    </citation>
    <scope>NUCLEOTIDE SEQUENCE [LARGE SCALE GENOMIC DNA]</scope>
    <source>
        <strain evidence="2 5">MBTL60-118</strain>
    </source>
</reference>
<gene>
    <name evidence="3" type="ORF">BEL05_05545</name>
    <name evidence="2" type="ORF">TUM3794_00520</name>
</gene>
<evidence type="ECO:0000313" key="4">
    <source>
        <dbReference type="Proteomes" id="UP000095230"/>
    </source>
</evidence>
<dbReference type="Proteomes" id="UP000095230">
    <property type="component" value="Unassembled WGS sequence"/>
</dbReference>
<dbReference type="AlphaFoldDB" id="A0A1E5IPL1"/>
<reference evidence="3 4" key="1">
    <citation type="submission" date="2016-07" db="EMBL/GenBank/DDBJ databases">
        <title>Whole-genome of two Shewanella species isolated from a digestive organ of sea cucumber Apostichopus japonicus Selenka 1867.</title>
        <authorList>
            <person name="Hong H.-H."/>
            <person name="Choi H."/>
            <person name="Cheon S."/>
            <person name="Oh J.-S."/>
            <person name="Lee H.-G."/>
            <person name="Park C."/>
        </authorList>
    </citation>
    <scope>NUCLEOTIDE SEQUENCE [LARGE SCALE GENOMIC DNA]</scope>
    <source>
        <strain evidence="3 4">CSB03KR</strain>
    </source>
</reference>
<keyword evidence="1" id="KW-0732">Signal</keyword>
<dbReference type="STRING" id="23.BEL05_05545"/>
<evidence type="ECO:0000313" key="5">
    <source>
        <dbReference type="Proteomes" id="UP000773469"/>
    </source>
</evidence>
<accession>A0A1E5IPL1</accession>
<dbReference type="EMBL" id="BPEU01000001">
    <property type="protein sequence ID" value="GIU34343.1"/>
    <property type="molecule type" value="Genomic_DNA"/>
</dbReference>
<dbReference type="Proteomes" id="UP000773469">
    <property type="component" value="Unassembled WGS sequence"/>
</dbReference>
<evidence type="ECO:0000313" key="2">
    <source>
        <dbReference type="EMBL" id="GIU34343.1"/>
    </source>
</evidence>
<sequence>MVNKPFKALFVFFLSCISLTLFANEKKVEVVRTVSAQSDTDTAHSYFTSLISLALNLSEPKFGEAQLVVSSEPMTQGRWFRLLDGSAYLDVVWAGASISRDVDYRLIPVDLLGGILGIRAVIIRKSDRHKFLAIKSREDLKGLTACQGQHWPDTAILEAAQLSVLTVNKFESNFLMLSKGRCDYFPRGIHEGYSEIEQYHMLNGNDLVIFDDFLITYPFNMWFYVDKDNSALAERLTYGLEIAIANGSFLKLMQEHGVTSHLFPLKKWNNRTLIQLSNPLHRPTDGASSWWLLEKYPFYQQLKWDGHNP</sequence>
<feature type="chain" id="PRO_5009179057" description="Solute-binding protein family 3/N-terminal domain-containing protein" evidence="1">
    <location>
        <begin position="24"/>
        <end position="309"/>
    </location>
</feature>
<organism evidence="3 4">
    <name type="scientific">Shewanella colwelliana</name>
    <name type="common">Alteromonas colwelliana</name>
    <dbReference type="NCBI Taxonomy" id="23"/>
    <lineage>
        <taxon>Bacteria</taxon>
        <taxon>Pseudomonadati</taxon>
        <taxon>Pseudomonadota</taxon>
        <taxon>Gammaproteobacteria</taxon>
        <taxon>Alteromonadales</taxon>
        <taxon>Shewanellaceae</taxon>
        <taxon>Shewanella</taxon>
    </lineage>
</organism>